<name>A0AAE0GGL1_9CHLO</name>
<evidence type="ECO:0000313" key="2">
    <source>
        <dbReference type="EMBL" id="KAK3277568.1"/>
    </source>
</evidence>
<feature type="region of interest" description="Disordered" evidence="1">
    <location>
        <begin position="407"/>
        <end position="457"/>
    </location>
</feature>
<feature type="compositionally biased region" description="Low complexity" evidence="1">
    <location>
        <begin position="338"/>
        <end position="351"/>
    </location>
</feature>
<feature type="region of interest" description="Disordered" evidence="1">
    <location>
        <begin position="327"/>
        <end position="385"/>
    </location>
</feature>
<evidence type="ECO:0000256" key="1">
    <source>
        <dbReference type="SAM" id="MobiDB-lite"/>
    </source>
</evidence>
<gene>
    <name evidence="2" type="ORF">CYMTET_14433</name>
</gene>
<proteinExistence type="predicted"/>
<protein>
    <submittedName>
        <fullName evidence="2">Uncharacterized protein</fullName>
    </submittedName>
</protein>
<keyword evidence="3" id="KW-1185">Reference proteome</keyword>
<comment type="caution">
    <text evidence="2">The sequence shown here is derived from an EMBL/GenBank/DDBJ whole genome shotgun (WGS) entry which is preliminary data.</text>
</comment>
<dbReference type="Proteomes" id="UP001190700">
    <property type="component" value="Unassembled WGS sequence"/>
</dbReference>
<evidence type="ECO:0000313" key="3">
    <source>
        <dbReference type="Proteomes" id="UP001190700"/>
    </source>
</evidence>
<dbReference type="AlphaFoldDB" id="A0AAE0GGL1"/>
<feature type="region of interest" description="Disordered" evidence="1">
    <location>
        <begin position="513"/>
        <end position="532"/>
    </location>
</feature>
<sequence>MAPSPPEVNLMSPQTYIDAQLKFAAEWRKAGKEAVDIGGEQHAPWDGLGTSMLLFDQIDLSVIPPESCDVLEKLDSDEEDQRNDTEVDAQVDTEVDAQVDTEADAQADTEADAQVDTEADAQVDTEADAQVDTEADAQVNDVLPRIAEIPVLEDGKVPQCCRAGWDLTDLKEDLEIDFRTLTFKNDHRLSGALPFMTFKDDIYDVDKLQDEFRKLMRPIDDLLMADNAFDENAAVRHLQMIYIYPETHSDVPERAAENADQRLRARMCKYLAKRKRRSKFFSQQDGEIRKLAMAQAHAHALCKTVDNFMESFVSAGLPRPRLAGAVETAEPGAASGQAGAVEADAPGAASGQADAVEANTPGAASGQTGAIEADAPGAASGRADAVEADARGAATGRAGALEANVPGAASGHADATEADEPGATSGRADASESDAPGAASGQANAVEADAPGATSGRAGAMETDARMATSGQAGAMEADALGAASWRAATMEADAPCAATEQADAVEADAPGEATGQAGAVGADAPGTASGRAAAMEADAPCAATYGSGRRGGGKLT</sequence>
<organism evidence="2 3">
    <name type="scientific">Cymbomonas tetramitiformis</name>
    <dbReference type="NCBI Taxonomy" id="36881"/>
    <lineage>
        <taxon>Eukaryota</taxon>
        <taxon>Viridiplantae</taxon>
        <taxon>Chlorophyta</taxon>
        <taxon>Pyramimonadophyceae</taxon>
        <taxon>Pyramimonadales</taxon>
        <taxon>Pyramimonadaceae</taxon>
        <taxon>Cymbomonas</taxon>
    </lineage>
</organism>
<dbReference type="EMBL" id="LGRX02006044">
    <property type="protein sequence ID" value="KAK3277568.1"/>
    <property type="molecule type" value="Genomic_DNA"/>
</dbReference>
<reference evidence="2 3" key="1">
    <citation type="journal article" date="2015" name="Genome Biol. Evol.">
        <title>Comparative Genomics of a Bacterivorous Green Alga Reveals Evolutionary Causalities and Consequences of Phago-Mixotrophic Mode of Nutrition.</title>
        <authorList>
            <person name="Burns J.A."/>
            <person name="Paasch A."/>
            <person name="Narechania A."/>
            <person name="Kim E."/>
        </authorList>
    </citation>
    <scope>NUCLEOTIDE SEQUENCE [LARGE SCALE GENOMIC DNA]</scope>
    <source>
        <strain evidence="2 3">PLY_AMNH</strain>
    </source>
</reference>
<accession>A0AAE0GGL1</accession>
<feature type="region of interest" description="Disordered" evidence="1">
    <location>
        <begin position="103"/>
        <end position="129"/>
    </location>
</feature>